<evidence type="ECO:0000313" key="3">
    <source>
        <dbReference type="Proteomes" id="UP001152130"/>
    </source>
</evidence>
<comment type="caution">
    <text evidence="2">The sequence shown here is derived from an EMBL/GenBank/DDBJ whole genome shotgun (WGS) entry which is preliminary data.</text>
</comment>
<keyword evidence="3" id="KW-1185">Reference proteome</keyword>
<proteinExistence type="predicted"/>
<dbReference type="PANTHER" id="PTHR24148">
    <property type="entry name" value="ANKYRIN REPEAT DOMAIN-CONTAINING PROTEIN 39 HOMOLOG-RELATED"/>
    <property type="match status" value="1"/>
</dbReference>
<protein>
    <recommendedName>
        <fullName evidence="1">Heterokaryon incompatibility domain-containing protein</fullName>
    </recommendedName>
</protein>
<dbReference type="InterPro" id="IPR010730">
    <property type="entry name" value="HET"/>
</dbReference>
<dbReference type="OrthoDB" id="2157530at2759"/>
<accession>A0A9W8PS58</accession>
<feature type="domain" description="Heterokaryon incompatibility" evidence="1">
    <location>
        <begin position="47"/>
        <end position="224"/>
    </location>
</feature>
<organism evidence="2 3">
    <name type="scientific">Fusarium irregulare</name>
    <dbReference type="NCBI Taxonomy" id="2494466"/>
    <lineage>
        <taxon>Eukaryota</taxon>
        <taxon>Fungi</taxon>
        <taxon>Dikarya</taxon>
        <taxon>Ascomycota</taxon>
        <taxon>Pezizomycotina</taxon>
        <taxon>Sordariomycetes</taxon>
        <taxon>Hypocreomycetidae</taxon>
        <taxon>Hypocreales</taxon>
        <taxon>Nectriaceae</taxon>
        <taxon>Fusarium</taxon>
        <taxon>Fusarium incarnatum-equiseti species complex</taxon>
    </lineage>
</organism>
<dbReference type="InterPro" id="IPR052895">
    <property type="entry name" value="HetReg/Transcr_Mod"/>
</dbReference>
<dbReference type="Proteomes" id="UP001152130">
    <property type="component" value="Unassembled WGS sequence"/>
</dbReference>
<reference evidence="2" key="1">
    <citation type="submission" date="2022-10" db="EMBL/GenBank/DDBJ databases">
        <title>Fusarium specimens isolated from Avocado Roots.</title>
        <authorList>
            <person name="Stajich J."/>
            <person name="Roper C."/>
            <person name="Heimlech-Rivalta G."/>
        </authorList>
    </citation>
    <scope>NUCLEOTIDE SEQUENCE</scope>
    <source>
        <strain evidence="2">CF00143</strain>
    </source>
</reference>
<dbReference type="EMBL" id="JAPDHF010000006">
    <property type="protein sequence ID" value="KAJ4016184.1"/>
    <property type="molecule type" value="Genomic_DNA"/>
</dbReference>
<sequence>MSNATFKHQPLDDPGRSIRLVHIRAQQTAPFLELGLSTHAVADNIQYFAVSYTWGDGGFTEDIILNGHLMKITKNCRYALEQINRQYPFRKCSQESPYLWIDSICINQEDNDEKGFQVAMMGDIYAKATKVLACIGPAADNSSMLRTLLDDIKTKSPQLYADKEKLRCGYWYYEVGSWGIEKSSLQSYFKDSVVSQDELAIQLRKACFAFAERRYWSRLWIIQEFTAPDRSGNDLEVLCGYDSFSKAEMNLCFYLAAYLYKPCHKDDVDDGGFFANRFPIIRRHCFETLMEFDSSAPIPFGVILFTIKDIFHCTKPEDRIYGLLPLAEWPDGTPPIRPVYNPTSALDLAELLLSSGDEESLFCWTVLEALEIYHDYEPLRSLVEARTRIQGSHRTSNDGKYPLRASRKPETTVLPLHKSDTGHLSASIYCFNSGPDLPADPIAEEAANLHAHGGIGKPQVLMAGSSIAGLLCSETREGDLIMQYGMMGSILVLRPSNHDGLFSLVGQGLLSYGFTFPQGLPPSKGVLERKLEQVEGGDNSENKRETLKAEIEKAFHPGQADLACVVELRAEPIEWLILEGQDFSKDRRPDKESRLKRLSTKIFIEATIE</sequence>
<name>A0A9W8PS58_9HYPO</name>
<dbReference type="AlphaFoldDB" id="A0A9W8PS58"/>
<evidence type="ECO:0000313" key="2">
    <source>
        <dbReference type="EMBL" id="KAJ4016184.1"/>
    </source>
</evidence>
<dbReference type="PANTHER" id="PTHR24148:SF64">
    <property type="entry name" value="HETEROKARYON INCOMPATIBILITY DOMAIN-CONTAINING PROTEIN"/>
    <property type="match status" value="1"/>
</dbReference>
<gene>
    <name evidence="2" type="ORF">NW766_004375</name>
</gene>
<evidence type="ECO:0000259" key="1">
    <source>
        <dbReference type="Pfam" id="PF06985"/>
    </source>
</evidence>
<dbReference type="Pfam" id="PF06985">
    <property type="entry name" value="HET"/>
    <property type="match status" value="1"/>
</dbReference>